<dbReference type="GO" id="GO:0005737">
    <property type="term" value="C:cytoplasm"/>
    <property type="evidence" value="ECO:0007669"/>
    <property type="project" value="TreeGrafter"/>
</dbReference>
<dbReference type="InterPro" id="IPR020850">
    <property type="entry name" value="GED_dom"/>
</dbReference>
<dbReference type="CDD" id="cd08771">
    <property type="entry name" value="DLP_1"/>
    <property type="match status" value="1"/>
</dbReference>
<dbReference type="PROSITE" id="PS51718">
    <property type="entry name" value="G_DYNAMIN_2"/>
    <property type="match status" value="1"/>
</dbReference>
<feature type="region of interest" description="Disordered" evidence="5">
    <location>
        <begin position="800"/>
        <end position="844"/>
    </location>
</feature>
<comment type="similarity">
    <text evidence="4">Belongs to the TRAFAC class dynamin-like GTPase superfamily. Dynamin/Fzo/YdjA family.</text>
</comment>
<evidence type="ECO:0000256" key="5">
    <source>
        <dbReference type="SAM" id="MobiDB-lite"/>
    </source>
</evidence>
<dbReference type="InterPro" id="IPR030381">
    <property type="entry name" value="G_DYNAMIN_dom"/>
</dbReference>
<keyword evidence="2 4" id="KW-0342">GTP-binding</keyword>
<evidence type="ECO:0000256" key="2">
    <source>
        <dbReference type="ARBA" id="ARBA00023134"/>
    </source>
</evidence>
<evidence type="ECO:0000313" key="9">
    <source>
        <dbReference type="Proteomes" id="UP001153076"/>
    </source>
</evidence>
<dbReference type="OrthoDB" id="5061070at2759"/>
<organism evidence="8 9">
    <name type="scientific">Carnegiea gigantea</name>
    <dbReference type="NCBI Taxonomy" id="171969"/>
    <lineage>
        <taxon>Eukaryota</taxon>
        <taxon>Viridiplantae</taxon>
        <taxon>Streptophyta</taxon>
        <taxon>Embryophyta</taxon>
        <taxon>Tracheophyta</taxon>
        <taxon>Spermatophyta</taxon>
        <taxon>Magnoliopsida</taxon>
        <taxon>eudicotyledons</taxon>
        <taxon>Gunneridae</taxon>
        <taxon>Pentapetalae</taxon>
        <taxon>Caryophyllales</taxon>
        <taxon>Cactineae</taxon>
        <taxon>Cactaceae</taxon>
        <taxon>Cactoideae</taxon>
        <taxon>Echinocereeae</taxon>
        <taxon>Carnegiea</taxon>
    </lineage>
</organism>
<keyword evidence="1 4" id="KW-0547">Nucleotide-binding</keyword>
<dbReference type="GO" id="GO:0003924">
    <property type="term" value="F:GTPase activity"/>
    <property type="evidence" value="ECO:0007669"/>
    <property type="project" value="InterPro"/>
</dbReference>
<dbReference type="GO" id="GO:0008017">
    <property type="term" value="F:microtubule binding"/>
    <property type="evidence" value="ECO:0007669"/>
    <property type="project" value="TreeGrafter"/>
</dbReference>
<sequence>MADEAISSASPSPAAAPLGHSVIPIVNKLQDIAAQLGSSPAFDLPQVAVVGSQSSGKSSVLEALVGRDFLPRGSDICTRRPLVLQLLQTKRGDEEWGEFLHLPGKRFYDFNEIRREIQAETDREAGENKGVSDKQIRLKIFSPNVLDITLVDLPGITKVPVGDQPSDIEARIRTMIMSYIKIPSCLILAVTPANSDLANSDALQMAGIADPDGYRTIGVITKLDIMDRGTDARNFLLGKVIPLRLGYVGVVNRSQEDIILNRSIKDALVAEEKFFRSRPVYSDIADRCGIPQLAKKLNQILVQHIKAVLPGLKAQISAQLVSVAKEHASYGETVESKAGQGSVILNILSKYSEAFASMIEGKNEEMSTAELSGGARIHYIFQSIFVKSLEEVDPCEDLSDDDIRTAIQNATGPKSALFVPEVPFEVLIRRQIARLLDPSLQCARFIYDELIKMSHRCLVSELQRFPVLRKRMDEVIGGFLREGLQPAEAMIGHIIEMEMDYINTSHPNFIGGAKAVEIASQHIKSSKAPVPLGKLKDAGDSEKASASAVKTRAILARPPNGLIAEQSIRPAADVEKTTHAGGAANSGWGISTIFGGSDNRTSSKESSANKSFSENVHTLDHAFSMIHLKEVISRAATYLTVSDLCRLLLNETYLTLLKPPSTLRPSETHTENEAIEIAVTKLLLKSYYDIVRKNVEDSVPKAIMHFLIDLFYKGNQFIGYKENLFEEMLQEPDEVAMKRKQTRDKLRILNQAFRVLDELPLEAETVEKGYSLGTDATGLPKINGLPSSLYSTSSLSGDCYSSSPKSTKSRKSSHSGELQSPLYGNPDSNGSARGSLPGLYPTVI</sequence>
<dbReference type="PROSITE" id="PS00410">
    <property type="entry name" value="G_DYNAMIN_1"/>
    <property type="match status" value="1"/>
</dbReference>
<reference evidence="8" key="1">
    <citation type="submission" date="2022-04" db="EMBL/GenBank/DDBJ databases">
        <title>Carnegiea gigantea Genome sequencing and assembly v2.</title>
        <authorList>
            <person name="Copetti D."/>
            <person name="Sanderson M.J."/>
            <person name="Burquez A."/>
            <person name="Wojciechowski M.F."/>
        </authorList>
    </citation>
    <scope>NUCLEOTIDE SEQUENCE</scope>
    <source>
        <strain evidence="8">SGP5-SGP5p</strain>
        <tissue evidence="8">Aerial part</tissue>
    </source>
</reference>
<evidence type="ECO:0008006" key="10">
    <source>
        <dbReference type="Google" id="ProtNLM"/>
    </source>
</evidence>
<dbReference type="GO" id="GO:0005874">
    <property type="term" value="C:microtubule"/>
    <property type="evidence" value="ECO:0007669"/>
    <property type="project" value="TreeGrafter"/>
</dbReference>
<dbReference type="InterPro" id="IPR000375">
    <property type="entry name" value="Dynamin_stalk"/>
</dbReference>
<evidence type="ECO:0000256" key="1">
    <source>
        <dbReference type="ARBA" id="ARBA00022741"/>
    </source>
</evidence>
<protein>
    <recommendedName>
        <fullName evidence="10">Dynamin-related protein 3A</fullName>
    </recommendedName>
</protein>
<dbReference type="GO" id="GO:0005525">
    <property type="term" value="F:GTP binding"/>
    <property type="evidence" value="ECO:0007669"/>
    <property type="project" value="UniProtKB-KW"/>
</dbReference>
<dbReference type="Pfam" id="PF02212">
    <property type="entry name" value="GED"/>
    <property type="match status" value="1"/>
</dbReference>
<proteinExistence type="inferred from homology"/>
<dbReference type="AlphaFoldDB" id="A0A9Q1L091"/>
<evidence type="ECO:0000256" key="4">
    <source>
        <dbReference type="RuleBase" id="RU003932"/>
    </source>
</evidence>
<dbReference type="Gene3D" id="1.20.120.1240">
    <property type="entry name" value="Dynamin, middle domain"/>
    <property type="match status" value="2"/>
</dbReference>
<evidence type="ECO:0000259" key="6">
    <source>
        <dbReference type="PROSITE" id="PS51388"/>
    </source>
</evidence>
<dbReference type="PANTHER" id="PTHR11566:SF21">
    <property type="entry name" value="DYNAMIN RELATED PROTEIN 1, ISOFORM A"/>
    <property type="match status" value="1"/>
</dbReference>
<dbReference type="PANTHER" id="PTHR11566">
    <property type="entry name" value="DYNAMIN"/>
    <property type="match status" value="1"/>
</dbReference>
<dbReference type="InterPro" id="IPR027417">
    <property type="entry name" value="P-loop_NTPase"/>
</dbReference>
<dbReference type="SMART" id="SM00302">
    <property type="entry name" value="GED"/>
    <property type="match status" value="1"/>
</dbReference>
<dbReference type="InterPro" id="IPR019762">
    <property type="entry name" value="Dynamin_GTPase_CS"/>
</dbReference>
<gene>
    <name evidence="8" type="ORF">Cgig2_014692</name>
</gene>
<dbReference type="Proteomes" id="UP001153076">
    <property type="component" value="Unassembled WGS sequence"/>
</dbReference>
<evidence type="ECO:0000313" key="8">
    <source>
        <dbReference type="EMBL" id="KAJ8452929.1"/>
    </source>
</evidence>
<dbReference type="InterPro" id="IPR045063">
    <property type="entry name" value="Dynamin_N"/>
</dbReference>
<dbReference type="SMART" id="SM00053">
    <property type="entry name" value="DYNc"/>
    <property type="match status" value="1"/>
</dbReference>
<dbReference type="InterPro" id="IPR001401">
    <property type="entry name" value="Dynamin_GTPase"/>
</dbReference>
<dbReference type="Gene3D" id="3.40.50.300">
    <property type="entry name" value="P-loop containing nucleotide triphosphate hydrolases"/>
    <property type="match status" value="1"/>
</dbReference>
<comment type="caution">
    <text evidence="8">The sequence shown here is derived from an EMBL/GenBank/DDBJ whole genome shotgun (WGS) entry which is preliminary data.</text>
</comment>
<keyword evidence="9" id="KW-1185">Reference proteome</keyword>
<dbReference type="FunFam" id="3.40.50.300:FF:001027">
    <property type="entry name" value="dynamin-related protein 3A"/>
    <property type="match status" value="1"/>
</dbReference>
<accession>A0A9Q1L091</accession>
<dbReference type="SUPFAM" id="SSF52540">
    <property type="entry name" value="P-loop containing nucleoside triphosphate hydrolases"/>
    <property type="match status" value="1"/>
</dbReference>
<dbReference type="InterPro" id="IPR022812">
    <property type="entry name" value="Dynamin"/>
</dbReference>
<keyword evidence="3" id="KW-0505">Motor protein</keyword>
<feature type="domain" description="GED" evidence="6">
    <location>
        <begin position="677"/>
        <end position="764"/>
    </location>
</feature>
<dbReference type="Pfam" id="PF01031">
    <property type="entry name" value="Dynamin_M"/>
    <property type="match status" value="1"/>
</dbReference>
<dbReference type="PROSITE" id="PS51388">
    <property type="entry name" value="GED"/>
    <property type="match status" value="1"/>
</dbReference>
<dbReference type="EMBL" id="JAKOGI010000002">
    <property type="protein sequence ID" value="KAJ8452929.1"/>
    <property type="molecule type" value="Genomic_DNA"/>
</dbReference>
<feature type="domain" description="Dynamin-type G" evidence="7">
    <location>
        <begin position="41"/>
        <end position="310"/>
    </location>
</feature>
<evidence type="ECO:0000256" key="3">
    <source>
        <dbReference type="ARBA" id="ARBA00023175"/>
    </source>
</evidence>
<dbReference type="Pfam" id="PF00350">
    <property type="entry name" value="Dynamin_N"/>
    <property type="match status" value="1"/>
</dbReference>
<dbReference type="GO" id="GO:0016020">
    <property type="term" value="C:membrane"/>
    <property type="evidence" value="ECO:0007669"/>
    <property type="project" value="TreeGrafter"/>
</dbReference>
<name>A0A9Q1L091_9CARY</name>
<dbReference type="PRINTS" id="PR00195">
    <property type="entry name" value="DYNAMIN"/>
</dbReference>
<dbReference type="InterPro" id="IPR003130">
    <property type="entry name" value="GED"/>
</dbReference>
<evidence type="ECO:0000259" key="7">
    <source>
        <dbReference type="PROSITE" id="PS51718"/>
    </source>
</evidence>